<keyword evidence="3" id="KW-1185">Reference proteome</keyword>
<accession>A0A5S9F6G2</accession>
<feature type="transmembrane region" description="Helical" evidence="1">
    <location>
        <begin position="20"/>
        <end position="37"/>
    </location>
</feature>
<evidence type="ECO:0000313" key="2">
    <source>
        <dbReference type="EMBL" id="BBM86649.1"/>
    </source>
</evidence>
<reference evidence="2 3" key="1">
    <citation type="submission" date="2019-08" db="EMBL/GenBank/DDBJ databases">
        <title>Complete genome sequence of Candidatus Uab amorphum.</title>
        <authorList>
            <person name="Shiratori T."/>
            <person name="Suzuki S."/>
            <person name="Kakizawa Y."/>
            <person name="Ishida K."/>
        </authorList>
    </citation>
    <scope>NUCLEOTIDE SEQUENCE [LARGE SCALE GENOMIC DNA]</scope>
    <source>
        <strain evidence="2 3">SRT547</strain>
    </source>
</reference>
<dbReference type="AlphaFoldDB" id="A0A5S9F6G2"/>
<dbReference type="RefSeq" id="WP_151970695.1">
    <property type="nucleotide sequence ID" value="NZ_AP019860.1"/>
</dbReference>
<dbReference type="Proteomes" id="UP000326354">
    <property type="component" value="Chromosome"/>
</dbReference>
<name>A0A5S9F6G2_UABAM</name>
<evidence type="ECO:0000256" key="1">
    <source>
        <dbReference type="SAM" id="Phobius"/>
    </source>
</evidence>
<organism evidence="2 3">
    <name type="scientific">Uabimicrobium amorphum</name>
    <dbReference type="NCBI Taxonomy" id="2596890"/>
    <lineage>
        <taxon>Bacteria</taxon>
        <taxon>Pseudomonadati</taxon>
        <taxon>Planctomycetota</taxon>
        <taxon>Candidatus Uabimicrobiia</taxon>
        <taxon>Candidatus Uabimicrobiales</taxon>
        <taxon>Candidatus Uabimicrobiaceae</taxon>
        <taxon>Candidatus Uabimicrobium</taxon>
    </lineage>
</organism>
<keyword evidence="1" id="KW-0472">Membrane</keyword>
<feature type="transmembrane region" description="Helical" evidence="1">
    <location>
        <begin position="76"/>
        <end position="92"/>
    </location>
</feature>
<feature type="transmembrane region" description="Helical" evidence="1">
    <location>
        <begin position="49"/>
        <end position="70"/>
    </location>
</feature>
<dbReference type="EMBL" id="AP019860">
    <property type="protein sequence ID" value="BBM86649.1"/>
    <property type="molecule type" value="Genomic_DNA"/>
</dbReference>
<feature type="transmembrane region" description="Helical" evidence="1">
    <location>
        <begin position="139"/>
        <end position="160"/>
    </location>
</feature>
<feature type="transmembrane region" description="Helical" evidence="1">
    <location>
        <begin position="104"/>
        <end position="124"/>
    </location>
</feature>
<sequence length="179" mass="20256">MDLKLLNKKCPNCGSSAFRQENFFTTLFLFLPNVLFYNKKYECVGCKKIYNVSSSAIELVTPLCFGMVLYFLKDPSIIIIGISLLIITYMYIHFGIPASPTKGVLNYLVGWFILWTVVVIRLAHSNILKQFGLAQMDGVFFALGGTIALGLGYLTLYLEINLGQELDQRNEEGKFNIRE</sequence>
<dbReference type="KEGG" id="uam:UABAM_05035"/>
<protein>
    <submittedName>
        <fullName evidence="2">Uncharacterized protein</fullName>
    </submittedName>
</protein>
<keyword evidence="1" id="KW-0812">Transmembrane</keyword>
<proteinExistence type="predicted"/>
<gene>
    <name evidence="2" type="ORF">UABAM_05035</name>
</gene>
<evidence type="ECO:0000313" key="3">
    <source>
        <dbReference type="Proteomes" id="UP000326354"/>
    </source>
</evidence>
<keyword evidence="1" id="KW-1133">Transmembrane helix</keyword>